<dbReference type="SUPFAM" id="SSF49265">
    <property type="entry name" value="Fibronectin type III"/>
    <property type="match status" value="3"/>
</dbReference>
<dbReference type="PANTHER" id="PTHR46708">
    <property type="entry name" value="TENASCIN"/>
    <property type="match status" value="1"/>
</dbReference>
<keyword evidence="2" id="KW-0472">Membrane</keyword>
<evidence type="ECO:0000313" key="6">
    <source>
        <dbReference type="Proteomes" id="UP000286415"/>
    </source>
</evidence>
<organism evidence="5 6">
    <name type="scientific">Clonorchis sinensis</name>
    <name type="common">Chinese liver fluke</name>
    <dbReference type="NCBI Taxonomy" id="79923"/>
    <lineage>
        <taxon>Eukaryota</taxon>
        <taxon>Metazoa</taxon>
        <taxon>Spiralia</taxon>
        <taxon>Lophotrochozoa</taxon>
        <taxon>Platyhelminthes</taxon>
        <taxon>Trematoda</taxon>
        <taxon>Digenea</taxon>
        <taxon>Opisthorchiida</taxon>
        <taxon>Opisthorchiata</taxon>
        <taxon>Opisthorchiidae</taxon>
        <taxon>Clonorchis</taxon>
    </lineage>
</organism>
<sequence>GPMDLWIPLSFHALACLIAVTIVDSEATTDLQSEVPKNFSLNYEEKVAQIYLFWEESLVITQMAIYELTYTIGGNSGSYEIQNAPLEFVLDKPPCTIIGLTLRVRNTTNYSDEFAMVAFETQPETPSEPTMPTVVNDPSLSGQQLTWLPPVNYSQSCSLQYEVIFRTENDTWESAVVEDTQYQAKLLNWDTKYFYRVRALAGKQKIAGQFSEEVSLSTEEIPSTNALSLTLEATTNSILAKWSLPPNQTFSIAYRLSYLINETEVAAKITDLQTWYLIEPLKSCTVYTVSLSAYNVATVSLPITKTIQTEPLARPQAPQIIHHDTSCGTIFIRWIQAEPEAAVIVFRIKVISLDGTEENSHITGENELLIRNLVCDQSYHVSVYARNACGLSLPSETKVIIARSEAPPNKPEDFEVDPDPTSISLRWKDAQPTKLDLSYKVTLTELNTTEWDTFYTERVTKTPQIRVTRLPPCTEFILRVVATNPFGTVASDDIFVRTTAPVPEVPSNIEVTYVNATSHIVSWDPIPLETKRCNLSYQIEANNVYDGVSDVFNTSETSFIVSNLELNRTYTYTVAALLGTPIAISEASGAVVLNTPPGPVSALQSFWSYVIIVISLCVVTVAILLCLIFGRGSRNIKRLRIKSDHMETDNLSDDGPLVDVVLKCRNIDENRFSRLDGQK</sequence>
<dbReference type="PANTHER" id="PTHR46708:SF2">
    <property type="entry name" value="FIBRONECTIN TYPE-III DOMAIN-CONTAINING PROTEIN"/>
    <property type="match status" value="1"/>
</dbReference>
<feature type="domain" description="Fibronectin type-III" evidence="4">
    <location>
        <begin position="407"/>
        <end position="502"/>
    </location>
</feature>
<feature type="domain" description="Fibronectin type-III" evidence="4">
    <location>
        <begin position="128"/>
        <end position="221"/>
    </location>
</feature>
<keyword evidence="3" id="KW-0732">Signal</keyword>
<dbReference type="PROSITE" id="PS50853">
    <property type="entry name" value="FN3"/>
    <property type="match status" value="5"/>
</dbReference>
<feature type="transmembrane region" description="Helical" evidence="2">
    <location>
        <begin position="606"/>
        <end position="630"/>
    </location>
</feature>
<dbReference type="InterPro" id="IPR003961">
    <property type="entry name" value="FN3_dom"/>
</dbReference>
<evidence type="ECO:0000256" key="2">
    <source>
        <dbReference type="SAM" id="Phobius"/>
    </source>
</evidence>
<reference evidence="5 6" key="2">
    <citation type="journal article" date="2021" name="Genomics">
        <title>High-quality reference genome for Clonorchis sinensis.</title>
        <authorList>
            <person name="Young N.D."/>
            <person name="Stroehlein A.J."/>
            <person name="Kinkar L."/>
            <person name="Wang T."/>
            <person name="Sohn W.M."/>
            <person name="Chang B.C.H."/>
            <person name="Kaur P."/>
            <person name="Weisz D."/>
            <person name="Dudchenko O."/>
            <person name="Aiden E.L."/>
            <person name="Korhonen P.K."/>
            <person name="Gasser R.B."/>
        </authorList>
    </citation>
    <scope>NUCLEOTIDE SEQUENCE [LARGE SCALE GENOMIC DNA]</scope>
    <source>
        <strain evidence="5">Cs-k2</strain>
    </source>
</reference>
<feature type="domain" description="Fibronectin type-III" evidence="4">
    <location>
        <begin position="222"/>
        <end position="312"/>
    </location>
</feature>
<dbReference type="Pfam" id="PF00041">
    <property type="entry name" value="fn3"/>
    <property type="match status" value="1"/>
</dbReference>
<feature type="non-terminal residue" evidence="5">
    <location>
        <position position="1"/>
    </location>
</feature>
<dbReference type="InterPro" id="IPR050991">
    <property type="entry name" value="ECM_Regulatory_Proteins"/>
</dbReference>
<proteinExistence type="predicted"/>
<dbReference type="SMART" id="SM00060">
    <property type="entry name" value="FN3"/>
    <property type="match status" value="5"/>
</dbReference>
<dbReference type="AlphaFoldDB" id="A0A8T1M0K1"/>
<reference evidence="5 6" key="1">
    <citation type="journal article" date="2018" name="Biotechnol. Adv.">
        <title>Improved genomic resources and new bioinformatic workflow for the carcinogenic parasite Clonorchis sinensis: Biotechnological implications.</title>
        <authorList>
            <person name="Wang D."/>
            <person name="Korhonen P.K."/>
            <person name="Gasser R.B."/>
            <person name="Young N.D."/>
        </authorList>
    </citation>
    <scope>NUCLEOTIDE SEQUENCE [LARGE SCALE GENOMIC DNA]</scope>
    <source>
        <strain evidence="5">Cs-k2</strain>
    </source>
</reference>
<evidence type="ECO:0000256" key="1">
    <source>
        <dbReference type="ARBA" id="ARBA00022737"/>
    </source>
</evidence>
<keyword evidence="6" id="KW-1185">Reference proteome</keyword>
<evidence type="ECO:0000313" key="5">
    <source>
        <dbReference type="EMBL" id="KAG5442670.1"/>
    </source>
</evidence>
<keyword evidence="2" id="KW-0812">Transmembrane</keyword>
<protein>
    <submittedName>
        <fullName evidence="5">Protein sidekick-1</fullName>
    </submittedName>
</protein>
<feature type="domain" description="Fibronectin type-III" evidence="4">
    <location>
        <begin position="505"/>
        <end position="598"/>
    </location>
</feature>
<feature type="signal peptide" evidence="3">
    <location>
        <begin position="1"/>
        <end position="27"/>
    </location>
</feature>
<dbReference type="CDD" id="cd00063">
    <property type="entry name" value="FN3"/>
    <property type="match status" value="4"/>
</dbReference>
<accession>A0A8T1M0K1</accession>
<dbReference type="OrthoDB" id="6237048at2759"/>
<feature type="domain" description="Fibronectin type-III" evidence="4">
    <location>
        <begin position="314"/>
        <end position="405"/>
    </location>
</feature>
<evidence type="ECO:0000256" key="3">
    <source>
        <dbReference type="SAM" id="SignalP"/>
    </source>
</evidence>
<gene>
    <name evidence="5" type="ORF">CSKR_111901</name>
</gene>
<keyword evidence="2" id="KW-1133">Transmembrane helix</keyword>
<feature type="chain" id="PRO_5035858698" evidence="3">
    <location>
        <begin position="28"/>
        <end position="679"/>
    </location>
</feature>
<dbReference type="Proteomes" id="UP000286415">
    <property type="component" value="Unassembled WGS sequence"/>
</dbReference>
<evidence type="ECO:0000259" key="4">
    <source>
        <dbReference type="PROSITE" id="PS50853"/>
    </source>
</evidence>
<name>A0A8T1M0K1_CLOSI</name>
<dbReference type="InterPro" id="IPR013783">
    <property type="entry name" value="Ig-like_fold"/>
</dbReference>
<comment type="caution">
    <text evidence="5">The sequence shown here is derived from an EMBL/GenBank/DDBJ whole genome shotgun (WGS) entry which is preliminary data.</text>
</comment>
<dbReference type="EMBL" id="NIRI02000056">
    <property type="protein sequence ID" value="KAG5442670.1"/>
    <property type="molecule type" value="Genomic_DNA"/>
</dbReference>
<dbReference type="InterPro" id="IPR036116">
    <property type="entry name" value="FN3_sf"/>
</dbReference>
<keyword evidence="1" id="KW-0677">Repeat</keyword>
<dbReference type="Gene3D" id="2.60.40.10">
    <property type="entry name" value="Immunoglobulins"/>
    <property type="match status" value="5"/>
</dbReference>